<proteinExistence type="predicted"/>
<dbReference type="InterPro" id="IPR018822">
    <property type="entry name" value="UPF0646"/>
</dbReference>
<evidence type="ECO:0000313" key="2">
    <source>
        <dbReference type="EMBL" id="RCI13682.1"/>
    </source>
</evidence>
<feature type="compositionally biased region" description="Low complexity" evidence="1">
    <location>
        <begin position="751"/>
        <end position="763"/>
    </location>
</feature>
<dbReference type="Proteomes" id="UP000253664">
    <property type="component" value="Unassembled WGS sequence"/>
</dbReference>
<feature type="region of interest" description="Disordered" evidence="1">
    <location>
        <begin position="84"/>
        <end position="110"/>
    </location>
</feature>
<feature type="compositionally biased region" description="Basic and acidic residues" evidence="1">
    <location>
        <begin position="813"/>
        <end position="833"/>
    </location>
</feature>
<dbReference type="EMBL" id="LKCN02000005">
    <property type="protein sequence ID" value="RCI13682.1"/>
    <property type="molecule type" value="Genomic_DNA"/>
</dbReference>
<feature type="compositionally biased region" description="Polar residues" evidence="1">
    <location>
        <begin position="157"/>
        <end position="175"/>
    </location>
</feature>
<dbReference type="Pfam" id="PF10336">
    <property type="entry name" value="DUF2420"/>
    <property type="match status" value="1"/>
</dbReference>
<feature type="region of interest" description="Disordered" evidence="1">
    <location>
        <begin position="155"/>
        <end position="187"/>
    </location>
</feature>
<keyword evidence="3" id="KW-1185">Reference proteome</keyword>
<accession>A0A367LHF6</accession>
<comment type="caution">
    <text evidence="2">The sequence shown here is derived from an EMBL/GenBank/DDBJ whole genome shotgun (WGS) entry which is preliminary data.</text>
</comment>
<feature type="compositionally biased region" description="Polar residues" evidence="1">
    <location>
        <begin position="733"/>
        <end position="745"/>
    </location>
</feature>
<feature type="non-terminal residue" evidence="2">
    <location>
        <position position="1"/>
    </location>
</feature>
<feature type="region of interest" description="Disordered" evidence="1">
    <location>
        <begin position="722"/>
        <end position="833"/>
    </location>
</feature>
<feature type="region of interest" description="Disordered" evidence="1">
    <location>
        <begin position="449"/>
        <end position="484"/>
    </location>
</feature>
<feature type="region of interest" description="Disordered" evidence="1">
    <location>
        <begin position="204"/>
        <end position="228"/>
    </location>
</feature>
<dbReference type="AlphaFoldDB" id="A0A367LHF6"/>
<sequence length="833" mass="89674">SCRLCSVSSSAHHLFTSVSDREPVDHHSIRETHHTASIMDEDLIDYDSDDLMMVNEPLPTQVPKLGEVEVLDLKDVVIDTSSATISKPEPVKEPVGAAPSTFPVDPENPQQLDEDLDVLDADGSSDHHITTATENRRKSVHEIDYEDDFSFEVVPGANSQLSSGGNPADATTSGPKESGISDDKEPHERYEIDWEDDKSHDASIASNHLEGSPHEGGNSVEPGDATDTMTDRFAHLPIIWVQYKAQDYPFFSLSTDGFFTDDDILKQPMRDVLHGFRLELSTEIEADDELVFQVDKLGLEFSEAGKPFHSSPDDALSEICMQELLSIFEMLLHNQDPDSDPSGRAMYTFLFTRPNAMKRFLTLKELSVDGTGLLDAMYSFQPPRDGRVVEAAEAANESHGDPEHTGADNATCGHEERGDELGDDADYAEELSAENEAIRDEDAINYDDEFDAVDGDDGQHHGPEVAGAEATSGSGDPVETGGEDITEAGQEHEYDNHRVGAADEDLIEFTADDLDMGSANIGAAHQGDGGHGTTLAGGTEAIDEGFFVDEDDGDKRAVVHEEASGDVEEIDVDNATITRRAQYDEDLIDYSTDDKLAVAYTGQYEKVSVATTDKTTAYDIDFDQVVEAHGTGGDLVVRVGDQLDLGESPSLVEGSGEGLARDEEVGGTRRTGRHGPSTSDISVGSTAAGDGMVNAQAETMLEAALDVDLGRIWEVEDAQTPVAHQSAEGGPENQVTADSSTTATLRDSGEAPLTPDDAATTTLQGSGPAQLYEIDWNLGAADDGKEDAGEPHQALKREHPTESDGDDGNGMVKRFEAAKGSAKSETDVKRRRS</sequence>
<protein>
    <submittedName>
        <fullName evidence="2">Uncharacterized protein</fullName>
    </submittedName>
</protein>
<dbReference type="STRING" id="1330021.A0A367LHF6"/>
<feature type="compositionally biased region" description="Basic and acidic residues" evidence="1">
    <location>
        <begin position="391"/>
        <end position="406"/>
    </location>
</feature>
<evidence type="ECO:0000256" key="1">
    <source>
        <dbReference type="SAM" id="MobiDB-lite"/>
    </source>
</evidence>
<feature type="region of interest" description="Disordered" evidence="1">
    <location>
        <begin position="391"/>
        <end position="421"/>
    </location>
</feature>
<name>A0A367LHF6_9HYPO</name>
<feature type="region of interest" description="Disordered" evidence="1">
    <location>
        <begin position="646"/>
        <end position="687"/>
    </location>
</feature>
<organism evidence="2 3">
    <name type="scientific">Ophiocordyceps polyrhachis-furcata BCC 54312</name>
    <dbReference type="NCBI Taxonomy" id="1330021"/>
    <lineage>
        <taxon>Eukaryota</taxon>
        <taxon>Fungi</taxon>
        <taxon>Dikarya</taxon>
        <taxon>Ascomycota</taxon>
        <taxon>Pezizomycotina</taxon>
        <taxon>Sordariomycetes</taxon>
        <taxon>Hypocreomycetidae</taxon>
        <taxon>Hypocreales</taxon>
        <taxon>Ophiocordycipitaceae</taxon>
        <taxon>Ophiocordyceps</taxon>
    </lineage>
</organism>
<feature type="compositionally biased region" description="Basic and acidic residues" evidence="1">
    <location>
        <begin position="782"/>
        <end position="802"/>
    </location>
</feature>
<gene>
    <name evidence="2" type="ORF">L249_7974</name>
</gene>
<evidence type="ECO:0000313" key="3">
    <source>
        <dbReference type="Proteomes" id="UP000253664"/>
    </source>
</evidence>
<dbReference type="OrthoDB" id="5339076at2759"/>
<reference evidence="2 3" key="1">
    <citation type="journal article" date="2015" name="BMC Genomics">
        <title>Insights from the genome of Ophiocordyceps polyrhachis-furcata to pathogenicity and host specificity in insect fungi.</title>
        <authorList>
            <person name="Wichadakul D."/>
            <person name="Kobmoo N."/>
            <person name="Ingsriswang S."/>
            <person name="Tangphatsornruang S."/>
            <person name="Chantasingh D."/>
            <person name="Luangsa-ard J.J."/>
            <person name="Eurwilaichitr L."/>
        </authorList>
    </citation>
    <scope>NUCLEOTIDE SEQUENCE [LARGE SCALE GENOMIC DNA]</scope>
    <source>
        <strain evidence="2 3">BCC 54312</strain>
    </source>
</reference>
<feature type="compositionally biased region" description="Polar residues" evidence="1">
    <location>
        <begin position="676"/>
        <end position="685"/>
    </location>
</feature>